<reference evidence="7 8" key="1">
    <citation type="submission" date="2016-10" db="EMBL/GenBank/DDBJ databases">
        <authorList>
            <person name="de Groot N.N."/>
        </authorList>
    </citation>
    <scope>NUCLEOTIDE SEQUENCE [LARGE SCALE GENOMIC DNA]</scope>
    <source>
        <strain evidence="7 8">CGMCC 4.5598</strain>
    </source>
</reference>
<organism evidence="7 8">
    <name type="scientific">Nonomuraea wenchangensis</name>
    <dbReference type="NCBI Taxonomy" id="568860"/>
    <lineage>
        <taxon>Bacteria</taxon>
        <taxon>Bacillati</taxon>
        <taxon>Actinomycetota</taxon>
        <taxon>Actinomycetes</taxon>
        <taxon>Streptosporangiales</taxon>
        <taxon>Streptosporangiaceae</taxon>
        <taxon>Nonomuraea</taxon>
    </lineage>
</organism>
<dbReference type="GO" id="GO:0004803">
    <property type="term" value="F:transposase activity"/>
    <property type="evidence" value="ECO:0007669"/>
    <property type="project" value="InterPro"/>
</dbReference>
<evidence type="ECO:0000256" key="3">
    <source>
        <dbReference type="ARBA" id="ARBA00022578"/>
    </source>
</evidence>
<sequence length="513" mass="55846">MAADNSVTPAQWLARQIETDDPDMLRSMVKTMAEALMSAEADSLCGAAYGQRSEERTNSRNGYRAREWDTRAGTIELAIPKLRSGSYYPDWLLERRRRAEQALISVVATSYLLGVSTRRVDKLVEQLGIKHISKSQVSQMAKVLDEQVEAFRTRALDAGPYTFVWLDALTQKVREGGRTINVHALVATGVNANGQREVLGLDVTSAEDGAGWLAFLRGLVARGLSGVQLVVSDAHRGLVEAIGAALPGACWQRCRTHYLRNLLTCVPKSAQPWVATLVRTIFDQPTSEQVRTQHAWVIDALEAKYPAACEHLDAAREDLLAFAAFPRETWRQIWSNNLHVRGRDRPAPSTGTSTARVVPGVPVTKRRPASSPRTSASKRGRAGCCWWIRSVGAASSTSWFRTAPIQLTGLALILREWRRRTCPRWSSCSTTPPSTGGRRCAPPSTRRPPAPTWTGPACIGPKAAGSSSPSPPTAAGLSARSCCSLPALLARWSWPTPSAPRTAARGWPAAPCG</sequence>
<protein>
    <submittedName>
        <fullName evidence="7">Transposase (Or an inactivated derivative)</fullName>
    </submittedName>
</protein>
<accession>A0A1I0LSN5</accession>
<dbReference type="AlphaFoldDB" id="A0A1I0LSN5"/>
<evidence type="ECO:0000256" key="4">
    <source>
        <dbReference type="ARBA" id="ARBA00023125"/>
    </source>
</evidence>
<evidence type="ECO:0000256" key="6">
    <source>
        <dbReference type="SAM" id="MobiDB-lite"/>
    </source>
</evidence>
<proteinExistence type="inferred from homology"/>
<evidence type="ECO:0000256" key="5">
    <source>
        <dbReference type="ARBA" id="ARBA00023172"/>
    </source>
</evidence>
<evidence type="ECO:0000256" key="1">
    <source>
        <dbReference type="ARBA" id="ARBA00002190"/>
    </source>
</evidence>
<keyword evidence="4" id="KW-0238">DNA-binding</keyword>
<dbReference type="Proteomes" id="UP000199361">
    <property type="component" value="Unassembled WGS sequence"/>
</dbReference>
<dbReference type="EMBL" id="FOHX01000022">
    <property type="protein sequence ID" value="SEU43890.1"/>
    <property type="molecule type" value="Genomic_DNA"/>
</dbReference>
<feature type="compositionally biased region" description="Low complexity" evidence="6">
    <location>
        <begin position="460"/>
        <end position="472"/>
    </location>
</feature>
<comment type="function">
    <text evidence="1">Required for the transposition of the insertion element.</text>
</comment>
<feature type="region of interest" description="Disordered" evidence="6">
    <location>
        <begin position="426"/>
        <end position="472"/>
    </location>
</feature>
<keyword evidence="8" id="KW-1185">Reference proteome</keyword>
<name>A0A1I0LSN5_9ACTN</name>
<feature type="region of interest" description="Disordered" evidence="6">
    <location>
        <begin position="342"/>
        <end position="378"/>
    </location>
</feature>
<keyword evidence="5" id="KW-0233">DNA recombination</keyword>
<comment type="similarity">
    <text evidence="2">Belongs to the transposase mutator family.</text>
</comment>
<keyword evidence="3" id="KW-0815">Transposition</keyword>
<evidence type="ECO:0000313" key="8">
    <source>
        <dbReference type="Proteomes" id="UP000199361"/>
    </source>
</evidence>
<dbReference type="NCBIfam" id="NF033543">
    <property type="entry name" value="transpos_IS256"/>
    <property type="match status" value="1"/>
</dbReference>
<evidence type="ECO:0000256" key="2">
    <source>
        <dbReference type="ARBA" id="ARBA00010961"/>
    </source>
</evidence>
<dbReference type="GO" id="GO:0003677">
    <property type="term" value="F:DNA binding"/>
    <property type="evidence" value="ECO:0007669"/>
    <property type="project" value="UniProtKB-KW"/>
</dbReference>
<dbReference type="InterPro" id="IPR001207">
    <property type="entry name" value="Transposase_mutator"/>
</dbReference>
<dbReference type="Pfam" id="PF00872">
    <property type="entry name" value="Transposase_mut"/>
    <property type="match status" value="1"/>
</dbReference>
<dbReference type="PROSITE" id="PS01007">
    <property type="entry name" value="TRANSPOSASE_MUTATOR"/>
    <property type="match status" value="1"/>
</dbReference>
<dbReference type="STRING" id="568860.SAMN05421811_12282"/>
<dbReference type="GO" id="GO:0006313">
    <property type="term" value="P:DNA transposition"/>
    <property type="evidence" value="ECO:0007669"/>
    <property type="project" value="InterPro"/>
</dbReference>
<evidence type="ECO:0000313" key="7">
    <source>
        <dbReference type="EMBL" id="SEU43890.1"/>
    </source>
</evidence>
<dbReference type="PANTHER" id="PTHR33217:SF7">
    <property type="entry name" value="TRANSPOSASE FOR INSERTION SEQUENCE ELEMENT IS1081"/>
    <property type="match status" value="1"/>
</dbReference>
<feature type="compositionally biased region" description="Low complexity" evidence="6">
    <location>
        <begin position="426"/>
        <end position="444"/>
    </location>
</feature>
<dbReference type="PANTHER" id="PTHR33217">
    <property type="entry name" value="TRANSPOSASE FOR INSERTION SEQUENCE ELEMENT IS1081"/>
    <property type="match status" value="1"/>
</dbReference>
<gene>
    <name evidence="7" type="ORF">SAMN05421811_12282</name>
</gene>